<dbReference type="InterPro" id="IPR025698">
    <property type="entry name" value="2TM_dom"/>
</dbReference>
<name>A0ABU3AA95_9FLAO</name>
<feature type="transmembrane region" description="Helical" evidence="1">
    <location>
        <begin position="69"/>
        <end position="88"/>
    </location>
</feature>
<evidence type="ECO:0000313" key="3">
    <source>
        <dbReference type="EMBL" id="MDT0607106.1"/>
    </source>
</evidence>
<feature type="transmembrane region" description="Helical" evidence="1">
    <location>
        <begin position="28"/>
        <end position="49"/>
    </location>
</feature>
<dbReference type="EMBL" id="JAVRHR010000002">
    <property type="protein sequence ID" value="MDT0607106.1"/>
    <property type="molecule type" value="Genomic_DNA"/>
</dbReference>
<comment type="caution">
    <text evidence="3">The sequence shown here is derived from an EMBL/GenBank/DDBJ whole genome shotgun (WGS) entry which is preliminary data.</text>
</comment>
<sequence>MKREFNETTQLERAQARVNQIKGFHNHLTTYIFVNAALFLFAKRMTFILLSKEALGNPGFLEWINWNVYGTPIIWGVALIIHALYVFVPSPFKKWEEKKIKAYMDEERSKTDKFV</sequence>
<keyword evidence="1" id="KW-1133">Transmembrane helix</keyword>
<keyword evidence="1" id="KW-0812">Transmembrane</keyword>
<protein>
    <submittedName>
        <fullName evidence="3">2TM domain-containing protein</fullName>
    </submittedName>
</protein>
<dbReference type="Pfam" id="PF13239">
    <property type="entry name" value="2TM"/>
    <property type="match status" value="1"/>
</dbReference>
<keyword evidence="4" id="KW-1185">Reference proteome</keyword>
<keyword evidence="1" id="KW-0472">Membrane</keyword>
<evidence type="ECO:0000256" key="1">
    <source>
        <dbReference type="SAM" id="Phobius"/>
    </source>
</evidence>
<organism evidence="3 4">
    <name type="scientific">Croceitalea rosinachiae</name>
    <dbReference type="NCBI Taxonomy" id="3075596"/>
    <lineage>
        <taxon>Bacteria</taxon>
        <taxon>Pseudomonadati</taxon>
        <taxon>Bacteroidota</taxon>
        <taxon>Flavobacteriia</taxon>
        <taxon>Flavobacteriales</taxon>
        <taxon>Flavobacteriaceae</taxon>
        <taxon>Croceitalea</taxon>
    </lineage>
</organism>
<dbReference type="Proteomes" id="UP001255246">
    <property type="component" value="Unassembled WGS sequence"/>
</dbReference>
<accession>A0ABU3AA95</accession>
<gene>
    <name evidence="3" type="ORF">RM706_08700</name>
</gene>
<proteinExistence type="predicted"/>
<reference evidence="3 4" key="1">
    <citation type="submission" date="2023-09" db="EMBL/GenBank/DDBJ databases">
        <authorList>
            <person name="Rey-Velasco X."/>
        </authorList>
    </citation>
    <scope>NUCLEOTIDE SEQUENCE [LARGE SCALE GENOMIC DNA]</scope>
    <source>
        <strain evidence="3 4">F388</strain>
    </source>
</reference>
<evidence type="ECO:0000259" key="2">
    <source>
        <dbReference type="Pfam" id="PF13239"/>
    </source>
</evidence>
<dbReference type="RefSeq" id="WP_311350668.1">
    <property type="nucleotide sequence ID" value="NZ_JAVRHR010000002.1"/>
</dbReference>
<feature type="domain" description="2TM" evidence="2">
    <location>
        <begin position="12"/>
        <end position="105"/>
    </location>
</feature>
<evidence type="ECO:0000313" key="4">
    <source>
        <dbReference type="Proteomes" id="UP001255246"/>
    </source>
</evidence>